<dbReference type="STRING" id="670483.S7RJN9"/>
<dbReference type="Proteomes" id="UP000030669">
    <property type="component" value="Unassembled WGS sequence"/>
</dbReference>
<keyword evidence="5" id="KW-0539">Nucleus</keyword>
<comment type="subcellular location">
    <subcellularLocation>
        <location evidence="1">Nucleus</location>
    </subcellularLocation>
</comment>
<dbReference type="GO" id="GO:0005634">
    <property type="term" value="C:nucleus"/>
    <property type="evidence" value="ECO:0007669"/>
    <property type="project" value="UniProtKB-SubCell"/>
</dbReference>
<keyword evidence="4" id="KW-0804">Transcription</keyword>
<accession>S7RJN9</accession>
<evidence type="ECO:0000313" key="8">
    <source>
        <dbReference type="EMBL" id="EPQ54560.1"/>
    </source>
</evidence>
<name>S7RJN9_GLOTA</name>
<feature type="domain" description="Zn(2)-C6 fungal-type" evidence="7">
    <location>
        <begin position="83"/>
        <end position="115"/>
    </location>
</feature>
<reference evidence="8 9" key="1">
    <citation type="journal article" date="2012" name="Science">
        <title>The Paleozoic origin of enzymatic lignin decomposition reconstructed from 31 fungal genomes.</title>
        <authorList>
            <person name="Floudas D."/>
            <person name="Binder M."/>
            <person name="Riley R."/>
            <person name="Barry K."/>
            <person name="Blanchette R.A."/>
            <person name="Henrissat B."/>
            <person name="Martinez A.T."/>
            <person name="Otillar R."/>
            <person name="Spatafora J.W."/>
            <person name="Yadav J.S."/>
            <person name="Aerts A."/>
            <person name="Benoit I."/>
            <person name="Boyd A."/>
            <person name="Carlson A."/>
            <person name="Copeland A."/>
            <person name="Coutinho P.M."/>
            <person name="de Vries R.P."/>
            <person name="Ferreira P."/>
            <person name="Findley K."/>
            <person name="Foster B."/>
            <person name="Gaskell J."/>
            <person name="Glotzer D."/>
            <person name="Gorecki P."/>
            <person name="Heitman J."/>
            <person name="Hesse C."/>
            <person name="Hori C."/>
            <person name="Igarashi K."/>
            <person name="Jurgens J.A."/>
            <person name="Kallen N."/>
            <person name="Kersten P."/>
            <person name="Kohler A."/>
            <person name="Kuees U."/>
            <person name="Kumar T.K.A."/>
            <person name="Kuo A."/>
            <person name="LaButti K."/>
            <person name="Larrondo L.F."/>
            <person name="Lindquist E."/>
            <person name="Ling A."/>
            <person name="Lombard V."/>
            <person name="Lucas S."/>
            <person name="Lundell T."/>
            <person name="Martin R."/>
            <person name="McLaughlin D.J."/>
            <person name="Morgenstern I."/>
            <person name="Morin E."/>
            <person name="Murat C."/>
            <person name="Nagy L.G."/>
            <person name="Nolan M."/>
            <person name="Ohm R.A."/>
            <person name="Patyshakuliyeva A."/>
            <person name="Rokas A."/>
            <person name="Ruiz-Duenas F.J."/>
            <person name="Sabat G."/>
            <person name="Salamov A."/>
            <person name="Samejima M."/>
            <person name="Schmutz J."/>
            <person name="Slot J.C."/>
            <person name="St John F."/>
            <person name="Stenlid J."/>
            <person name="Sun H."/>
            <person name="Sun S."/>
            <person name="Syed K."/>
            <person name="Tsang A."/>
            <person name="Wiebenga A."/>
            <person name="Young D."/>
            <person name="Pisabarro A."/>
            <person name="Eastwood D.C."/>
            <person name="Martin F."/>
            <person name="Cullen D."/>
            <person name="Grigoriev I.V."/>
            <person name="Hibbett D.S."/>
        </authorList>
    </citation>
    <scope>NUCLEOTIDE SEQUENCE [LARGE SCALE GENOMIC DNA]</scope>
    <source>
        <strain evidence="8 9">ATCC 11539</strain>
    </source>
</reference>
<proteinExistence type="predicted"/>
<dbReference type="InterPro" id="IPR001138">
    <property type="entry name" value="Zn2Cys6_DnaBD"/>
</dbReference>
<evidence type="ECO:0000259" key="7">
    <source>
        <dbReference type="PROSITE" id="PS50048"/>
    </source>
</evidence>
<dbReference type="SUPFAM" id="SSF57701">
    <property type="entry name" value="Zn2/Cys6 DNA-binding domain"/>
    <property type="match status" value="1"/>
</dbReference>
<feature type="region of interest" description="Disordered" evidence="6">
    <location>
        <begin position="1"/>
        <end position="77"/>
    </location>
</feature>
<dbReference type="GO" id="GO:0008270">
    <property type="term" value="F:zinc ion binding"/>
    <property type="evidence" value="ECO:0007669"/>
    <property type="project" value="InterPro"/>
</dbReference>
<feature type="region of interest" description="Disordered" evidence="6">
    <location>
        <begin position="221"/>
        <end position="243"/>
    </location>
</feature>
<evidence type="ECO:0000256" key="1">
    <source>
        <dbReference type="ARBA" id="ARBA00004123"/>
    </source>
</evidence>
<evidence type="ECO:0000313" key="9">
    <source>
        <dbReference type="Proteomes" id="UP000030669"/>
    </source>
</evidence>
<dbReference type="GO" id="GO:0000981">
    <property type="term" value="F:DNA-binding transcription factor activity, RNA polymerase II-specific"/>
    <property type="evidence" value="ECO:0007669"/>
    <property type="project" value="InterPro"/>
</dbReference>
<dbReference type="InterPro" id="IPR036864">
    <property type="entry name" value="Zn2-C6_fun-type_DNA-bd_sf"/>
</dbReference>
<keyword evidence="2" id="KW-0479">Metal-binding</keyword>
<sequence length="857" mass="95757">MSDLDPYIAAEVDSPGDPCRSEVGLAQSTSPTVSGSESLDGRGNSSSTSGKARKARREKPHIELAPGQPPTTQGKPRQRVFVACLQCRSRKIRCDGAKPICYNCNRRPDSFLCSYDATPKRRGPDRLQGARQRSAKGSSVEPADSTSRGRRRRVRSDSGPSKSVAEGDAEAPTCDFSRFPAEYPLSGEYVSVTEVPTQGWVSQNFTAPFVEEPPYSAYPLTSDVRSPSSEDLSGTSDRYKLSGEGSAQYGGQDIRVVDFQNAIADLIPVLDGNPREKRGGRLPNEEVLAVSIAAEPSLCFARKTWWDSLLTFYSDVDLTSDNRSLTLTVHQRELGMRRITSDLRALFRISNYWFAFFNVPRFLNDFFDTRRRENMQPSLVLAALAVVTFLHSSEVEEGEAGRLKAMKLRDEAQAALEASLNARWIDSSLAQAAWLLAFFEVCSHRHHSSARVASALFLLDGIIRSLYLTLLDADDPQASLLHASYDRSRPRLLGQPTWGSSPSSGSEVVSSLGPAQNATSYDMMPYTSLGEAVSPGCTCASMSLGNTWSAAKEYTPLWLSTPAWDDTWSEAEIKKEECRRLCWSTLFLACGHSNYAWAHRERGLNLFVVDPANYALLTPGESLTRSPCFAPLRPGVESIWALYSRIMLLWSSCLRMRCDETADNTQKAHFAVKAWLFADSIEEMLDKHTCNIERSFMFLSREYLFNIRMCISHEYQQFIPQAAADFNGIFHRRKADEWLRYQTTVAQRVMQGLNKVTGQAANVLAKRPLFVFHFMAQVSRTLSLWARDNTYVEALEVSKALLPPIDYLSALWPCPEQRSRYERLRAELNEACYIAGITPPPPPNFRLPSLEDPNSII</sequence>
<evidence type="ECO:0000256" key="3">
    <source>
        <dbReference type="ARBA" id="ARBA00023015"/>
    </source>
</evidence>
<dbReference type="KEGG" id="gtr:GLOTRDRAFT_121668"/>
<dbReference type="PROSITE" id="PS50048">
    <property type="entry name" value="ZN2_CY6_FUNGAL_2"/>
    <property type="match status" value="1"/>
</dbReference>
<dbReference type="Pfam" id="PF00172">
    <property type="entry name" value="Zn_clus"/>
    <property type="match status" value="1"/>
</dbReference>
<evidence type="ECO:0000256" key="4">
    <source>
        <dbReference type="ARBA" id="ARBA00023163"/>
    </source>
</evidence>
<dbReference type="GeneID" id="19300767"/>
<evidence type="ECO:0000256" key="6">
    <source>
        <dbReference type="SAM" id="MobiDB-lite"/>
    </source>
</evidence>
<feature type="region of interest" description="Disordered" evidence="6">
    <location>
        <begin position="114"/>
        <end position="170"/>
    </location>
</feature>
<keyword evidence="9" id="KW-1185">Reference proteome</keyword>
<feature type="compositionally biased region" description="Polar residues" evidence="6">
    <location>
        <begin position="26"/>
        <end position="50"/>
    </location>
</feature>
<dbReference type="PROSITE" id="PS00463">
    <property type="entry name" value="ZN2_CY6_FUNGAL_1"/>
    <property type="match status" value="1"/>
</dbReference>
<feature type="compositionally biased region" description="Polar residues" evidence="6">
    <location>
        <begin position="223"/>
        <end position="236"/>
    </location>
</feature>
<dbReference type="Gene3D" id="4.10.240.10">
    <property type="entry name" value="Zn(2)-C6 fungal-type DNA-binding domain"/>
    <property type="match status" value="1"/>
</dbReference>
<protein>
    <recommendedName>
        <fullName evidence="7">Zn(2)-C6 fungal-type domain-containing protein</fullName>
    </recommendedName>
</protein>
<dbReference type="RefSeq" id="XP_007866848.1">
    <property type="nucleotide sequence ID" value="XM_007868657.1"/>
</dbReference>
<evidence type="ECO:0000256" key="2">
    <source>
        <dbReference type="ARBA" id="ARBA00022723"/>
    </source>
</evidence>
<dbReference type="PANTHER" id="PTHR47338:SF5">
    <property type="entry name" value="ZN(II)2CYS6 TRANSCRIPTION FACTOR (EUROFUNG)"/>
    <property type="match status" value="1"/>
</dbReference>
<keyword evidence="3" id="KW-0805">Transcription regulation</keyword>
<dbReference type="SMART" id="SM00066">
    <property type="entry name" value="GAL4"/>
    <property type="match status" value="1"/>
</dbReference>
<dbReference type="AlphaFoldDB" id="S7RJN9"/>
<dbReference type="OMA" id="EWLTHQA"/>
<organism evidence="8 9">
    <name type="scientific">Gloeophyllum trabeum (strain ATCC 11539 / FP-39264 / Madison 617)</name>
    <name type="common">Brown rot fungus</name>
    <dbReference type="NCBI Taxonomy" id="670483"/>
    <lineage>
        <taxon>Eukaryota</taxon>
        <taxon>Fungi</taxon>
        <taxon>Dikarya</taxon>
        <taxon>Basidiomycota</taxon>
        <taxon>Agaricomycotina</taxon>
        <taxon>Agaricomycetes</taxon>
        <taxon>Gloeophyllales</taxon>
        <taxon>Gloeophyllaceae</taxon>
        <taxon>Gloeophyllum</taxon>
    </lineage>
</organism>
<dbReference type="EMBL" id="KB469303">
    <property type="protein sequence ID" value="EPQ54560.1"/>
    <property type="molecule type" value="Genomic_DNA"/>
</dbReference>
<evidence type="ECO:0000256" key="5">
    <source>
        <dbReference type="ARBA" id="ARBA00023242"/>
    </source>
</evidence>
<dbReference type="HOGENOM" id="CLU_010791_0_0_1"/>
<dbReference type="InterPro" id="IPR050815">
    <property type="entry name" value="TF_fung"/>
</dbReference>
<dbReference type="PANTHER" id="PTHR47338">
    <property type="entry name" value="ZN(II)2CYS6 TRANSCRIPTION FACTOR (EUROFUNG)-RELATED"/>
    <property type="match status" value="1"/>
</dbReference>
<dbReference type="OrthoDB" id="2123952at2759"/>
<gene>
    <name evidence="8" type="ORF">GLOTRDRAFT_121668</name>
</gene>
<dbReference type="eggNOG" id="ENOG502QWTJ">
    <property type="taxonomic scope" value="Eukaryota"/>
</dbReference>
<dbReference type="CDD" id="cd00067">
    <property type="entry name" value="GAL4"/>
    <property type="match status" value="1"/>
</dbReference>